<organism evidence="1">
    <name type="scientific">marine sediment metagenome</name>
    <dbReference type="NCBI Taxonomy" id="412755"/>
    <lineage>
        <taxon>unclassified sequences</taxon>
        <taxon>metagenomes</taxon>
        <taxon>ecological metagenomes</taxon>
    </lineage>
</organism>
<proteinExistence type="predicted"/>
<dbReference type="EMBL" id="BARW01019722">
    <property type="protein sequence ID" value="GAI98674.1"/>
    <property type="molecule type" value="Genomic_DNA"/>
</dbReference>
<protein>
    <submittedName>
        <fullName evidence="1">Uncharacterized protein</fullName>
    </submittedName>
</protein>
<feature type="non-terminal residue" evidence="1">
    <location>
        <position position="1"/>
    </location>
</feature>
<evidence type="ECO:0000313" key="1">
    <source>
        <dbReference type="EMBL" id="GAI98674.1"/>
    </source>
</evidence>
<reference evidence="1" key="1">
    <citation type="journal article" date="2014" name="Front. Microbiol.">
        <title>High frequency of phylogenetically diverse reductive dehalogenase-homologous genes in deep subseafloor sedimentary metagenomes.</title>
        <authorList>
            <person name="Kawai M."/>
            <person name="Futagami T."/>
            <person name="Toyoda A."/>
            <person name="Takaki Y."/>
            <person name="Nishi S."/>
            <person name="Hori S."/>
            <person name="Arai W."/>
            <person name="Tsubouchi T."/>
            <person name="Morono Y."/>
            <person name="Uchiyama I."/>
            <person name="Ito T."/>
            <person name="Fujiyama A."/>
            <person name="Inagaki F."/>
            <person name="Takami H."/>
        </authorList>
    </citation>
    <scope>NUCLEOTIDE SEQUENCE</scope>
    <source>
        <strain evidence="1">Expedition CK06-06</strain>
    </source>
</reference>
<name>X1V226_9ZZZZ</name>
<comment type="caution">
    <text evidence="1">The sequence shown here is derived from an EMBL/GenBank/DDBJ whole genome shotgun (WGS) entry which is preliminary data.</text>
</comment>
<sequence>LIPGKKVHLTFKASAVHLVPDNIHTKGGERE</sequence>
<dbReference type="AlphaFoldDB" id="X1V226"/>
<gene>
    <name evidence="1" type="ORF">S12H4_33467</name>
</gene>
<accession>X1V226</accession>